<name>A0A0K2XCB6_9HELI</name>
<reference evidence="5 6" key="3">
    <citation type="submission" date="2014-12" db="EMBL/GenBank/DDBJ databases">
        <authorList>
            <person name="Jaenicke S."/>
        </authorList>
    </citation>
    <scope>NUCLEOTIDE SEQUENCE [LARGE SCALE GENOMIC DNA]</scope>
</reference>
<dbReference type="AlphaFoldDB" id="A0A0K2XCB6"/>
<keyword evidence="4" id="KW-1185">Reference proteome</keyword>
<evidence type="ECO:0000313" key="3">
    <source>
        <dbReference type="EMBL" id="CRF44177.1"/>
    </source>
</evidence>
<evidence type="ECO:0000313" key="5">
    <source>
        <dbReference type="Proteomes" id="UP000041394"/>
    </source>
</evidence>
<dbReference type="EMBL" id="CDMN01000031">
    <property type="protein sequence ID" value="CRF44177.1"/>
    <property type="molecule type" value="Genomic_DNA"/>
</dbReference>
<dbReference type="Proteomes" id="UP000041394">
    <property type="component" value="Unassembled WGS sequence"/>
</dbReference>
<evidence type="ECO:0000313" key="6">
    <source>
        <dbReference type="Proteomes" id="UP000045175"/>
    </source>
</evidence>
<dbReference type="STRING" id="1578720.HAL011_07240"/>
<dbReference type="EMBL" id="CDML01000020">
    <property type="protein sequence ID" value="CRF40951.1"/>
    <property type="molecule type" value="Genomic_DNA"/>
</dbReference>
<evidence type="ECO:0000313" key="4">
    <source>
        <dbReference type="Proteomes" id="UP000038622"/>
    </source>
</evidence>
<sequence>MTERELQKRLNHVWEQKAKAVAEVGRLESEVSKAINRSKAIGKRELELIFGLA</sequence>
<dbReference type="Proteomes" id="UP000045175">
    <property type="component" value="Unassembled WGS sequence"/>
</dbReference>
<dbReference type="EMBL" id="CDMH01000034">
    <property type="protein sequence ID" value="CRF42517.1"/>
    <property type="molecule type" value="Genomic_DNA"/>
</dbReference>
<protein>
    <submittedName>
        <fullName evidence="3">Uncharacterized protein</fullName>
    </submittedName>
</protein>
<reference evidence="3" key="1">
    <citation type="submission" date="2014-12" db="EMBL/GenBank/DDBJ databases">
        <title>Whole genome sequences of four Staphylococcus schleiferi canine isolates.</title>
        <authorList>
            <person name="Misic A.M."/>
            <person name="Cain C."/>
            <person name="Morris D.O."/>
            <person name="Rankin S."/>
            <person name="Beiting D."/>
        </authorList>
    </citation>
    <scope>NUCLEOTIDE SEQUENCE</scope>
    <source>
        <strain evidence="1">ASB11</strain>
        <strain evidence="2">ASB13</strain>
        <strain evidence="3">ASB9</strain>
    </source>
</reference>
<evidence type="ECO:0000313" key="1">
    <source>
        <dbReference type="EMBL" id="CRF40951.1"/>
    </source>
</evidence>
<evidence type="ECO:0000313" key="2">
    <source>
        <dbReference type="EMBL" id="CRF42517.1"/>
    </source>
</evidence>
<dbReference type="Proteomes" id="UP000038622">
    <property type="component" value="Unassembled WGS sequence"/>
</dbReference>
<accession>A0A0K2XCB6</accession>
<proteinExistence type="predicted"/>
<gene>
    <name evidence="1" type="ORF">HAL011_07240</name>
    <name evidence="2" type="ORF">HAL013_07050</name>
    <name evidence="3" type="ORF">HAL09_07500</name>
</gene>
<organism evidence="3 5">
    <name type="scientific">Helicobacter ailurogastricus</name>
    <dbReference type="NCBI Taxonomy" id="1578720"/>
    <lineage>
        <taxon>Bacteria</taxon>
        <taxon>Pseudomonadati</taxon>
        <taxon>Campylobacterota</taxon>
        <taxon>Epsilonproteobacteria</taxon>
        <taxon>Campylobacterales</taxon>
        <taxon>Helicobacteraceae</taxon>
        <taxon>Helicobacter</taxon>
    </lineage>
</organism>
<reference evidence="4" key="2">
    <citation type="submission" date="2014-12" db="EMBL/GenBank/DDBJ databases">
        <authorList>
            <person name="Smet A."/>
        </authorList>
    </citation>
    <scope>NUCLEOTIDE SEQUENCE [LARGE SCALE GENOMIC DNA]</scope>
</reference>